<accession>C7NQ32</accession>
<feature type="transmembrane region" description="Helical" evidence="1">
    <location>
        <begin position="12"/>
        <end position="32"/>
    </location>
</feature>
<keyword evidence="1" id="KW-0472">Membrane</keyword>
<dbReference type="Proteomes" id="UP000002071">
    <property type="component" value="Chromosome"/>
</dbReference>
<protein>
    <submittedName>
        <fullName evidence="2">Uncharacterized protein</fullName>
    </submittedName>
</protein>
<reference evidence="2 3" key="1">
    <citation type="journal article" date="2009" name="Stand. Genomic Sci.">
        <title>Complete genome sequence of Halorhabdus utahensis type strain (AX-2).</title>
        <authorList>
            <person name="Anderson I."/>
            <person name="Tindall B.J."/>
            <person name="Pomrenke H."/>
            <person name="Goker M."/>
            <person name="Lapidus A."/>
            <person name="Nolan M."/>
            <person name="Copeland A."/>
            <person name="Glavina Del Rio T."/>
            <person name="Chen F."/>
            <person name="Tice H."/>
            <person name="Cheng J.F."/>
            <person name="Lucas S."/>
            <person name="Chertkov O."/>
            <person name="Bruce D."/>
            <person name="Brettin T."/>
            <person name="Detter J.C."/>
            <person name="Han C."/>
            <person name="Goodwin L."/>
            <person name="Land M."/>
            <person name="Hauser L."/>
            <person name="Chang Y.J."/>
            <person name="Jeffries C.D."/>
            <person name="Pitluck S."/>
            <person name="Pati A."/>
            <person name="Mavromatis K."/>
            <person name="Ivanova N."/>
            <person name="Ovchinnikova G."/>
            <person name="Chen A."/>
            <person name="Palaniappan K."/>
            <person name="Chain P."/>
            <person name="Rohde M."/>
            <person name="Bristow J."/>
            <person name="Eisen J.A."/>
            <person name="Markowitz V."/>
            <person name="Hugenholtz P."/>
            <person name="Kyrpides N.C."/>
            <person name="Klenk H.P."/>
        </authorList>
    </citation>
    <scope>NUCLEOTIDE SEQUENCE [LARGE SCALE GENOMIC DNA]</scope>
    <source>
        <strain evidence="3">DSM 12940 / JCM 11049 / AX-2</strain>
    </source>
</reference>
<gene>
    <name evidence="2" type="ordered locus">Huta_1602</name>
</gene>
<keyword evidence="1" id="KW-1133">Transmembrane helix</keyword>
<dbReference type="GeneID" id="79193372"/>
<dbReference type="EMBL" id="CP001687">
    <property type="protein sequence ID" value="ACV11776.1"/>
    <property type="molecule type" value="Genomic_DNA"/>
</dbReference>
<evidence type="ECO:0000313" key="3">
    <source>
        <dbReference type="Proteomes" id="UP000002071"/>
    </source>
</evidence>
<organism evidence="2 3">
    <name type="scientific">Halorhabdus utahensis (strain DSM 12940 / JCM 11049 / AX-2)</name>
    <dbReference type="NCBI Taxonomy" id="519442"/>
    <lineage>
        <taxon>Archaea</taxon>
        <taxon>Methanobacteriati</taxon>
        <taxon>Methanobacteriota</taxon>
        <taxon>Stenosarchaea group</taxon>
        <taxon>Halobacteria</taxon>
        <taxon>Halobacteriales</taxon>
        <taxon>Haloarculaceae</taxon>
        <taxon>Halorhabdus</taxon>
    </lineage>
</organism>
<feature type="transmembrane region" description="Helical" evidence="1">
    <location>
        <begin position="38"/>
        <end position="55"/>
    </location>
</feature>
<dbReference type="STRING" id="519442.Huta_1602"/>
<evidence type="ECO:0000256" key="1">
    <source>
        <dbReference type="SAM" id="Phobius"/>
    </source>
</evidence>
<evidence type="ECO:0000313" key="2">
    <source>
        <dbReference type="EMBL" id="ACV11776.1"/>
    </source>
</evidence>
<dbReference type="KEGG" id="hut:Huta_1602"/>
<keyword evidence="3" id="KW-1185">Reference proteome</keyword>
<dbReference type="RefSeq" id="WP_008525833.1">
    <property type="nucleotide sequence ID" value="NC_013158.1"/>
</dbReference>
<dbReference type="AlphaFoldDB" id="C7NQ32"/>
<sequence>MSRFIAETRPGRRFQAISWVILGVAAIDYVGIMDVTSINVYLFLSGAATIVAGIIDARLTDEHRITDSDG</sequence>
<name>C7NQ32_HALUD</name>
<proteinExistence type="predicted"/>
<dbReference type="OrthoDB" id="226384at2157"/>
<dbReference type="HOGENOM" id="CLU_2748092_0_0_2"/>
<dbReference type="GeneID" id="8383881"/>
<keyword evidence="1" id="KW-0812">Transmembrane</keyword>